<dbReference type="InterPro" id="IPR037523">
    <property type="entry name" value="VOC_core"/>
</dbReference>
<protein>
    <submittedName>
        <fullName evidence="2">Glyoxalase family protein</fullName>
    </submittedName>
</protein>
<sequence>MIESRSRKLFLNLPVRDLKRSTEFFTKLGFKFNAQFTDENATCMIISEEAFAMLLTEKFFKTFTKKEQCDTSRATEGMFALSCESREEVDAIVKTAIEAGGTHAMEPQDHGFMYGWSFYDLDGHHWEVVWMDPKTIAG</sequence>
<name>A0A017T5V8_9BACT</name>
<dbReference type="EMBL" id="ASRX01000032">
    <property type="protein sequence ID" value="EYF04579.1"/>
    <property type="molecule type" value="Genomic_DNA"/>
</dbReference>
<gene>
    <name evidence="2" type="ORF">CAP_4399</name>
</gene>
<feature type="domain" description="VOC" evidence="1">
    <location>
        <begin position="7"/>
        <end position="131"/>
    </location>
</feature>
<dbReference type="Proteomes" id="UP000019678">
    <property type="component" value="Unassembled WGS sequence"/>
</dbReference>
<dbReference type="PROSITE" id="PS51819">
    <property type="entry name" value="VOC"/>
    <property type="match status" value="1"/>
</dbReference>
<dbReference type="PANTHER" id="PTHR36503">
    <property type="entry name" value="BLR2520 PROTEIN"/>
    <property type="match status" value="1"/>
</dbReference>
<comment type="caution">
    <text evidence="2">The sequence shown here is derived from an EMBL/GenBank/DDBJ whole genome shotgun (WGS) entry which is preliminary data.</text>
</comment>
<keyword evidence="3" id="KW-1185">Reference proteome</keyword>
<dbReference type="OrthoDB" id="4265398at2"/>
<dbReference type="Pfam" id="PF00903">
    <property type="entry name" value="Glyoxalase"/>
    <property type="match status" value="1"/>
</dbReference>
<dbReference type="AlphaFoldDB" id="A0A017T5V8"/>
<accession>A0A017T5V8</accession>
<dbReference type="eggNOG" id="COG3607">
    <property type="taxonomic scope" value="Bacteria"/>
</dbReference>
<evidence type="ECO:0000313" key="3">
    <source>
        <dbReference type="Proteomes" id="UP000019678"/>
    </source>
</evidence>
<proteinExistence type="predicted"/>
<evidence type="ECO:0000313" key="2">
    <source>
        <dbReference type="EMBL" id="EYF04579.1"/>
    </source>
</evidence>
<dbReference type="Gene3D" id="3.10.180.10">
    <property type="entry name" value="2,3-Dihydroxybiphenyl 1,2-Dioxygenase, domain 1"/>
    <property type="match status" value="1"/>
</dbReference>
<dbReference type="PANTHER" id="PTHR36503:SF2">
    <property type="entry name" value="BLR2408 PROTEIN"/>
    <property type="match status" value="1"/>
</dbReference>
<evidence type="ECO:0000259" key="1">
    <source>
        <dbReference type="PROSITE" id="PS51819"/>
    </source>
</evidence>
<dbReference type="InterPro" id="IPR029068">
    <property type="entry name" value="Glyas_Bleomycin-R_OHBP_Dase"/>
</dbReference>
<reference evidence="2 3" key="1">
    <citation type="submission" date="2013-05" db="EMBL/GenBank/DDBJ databases">
        <title>Genome assembly of Chondromyces apiculatus DSM 436.</title>
        <authorList>
            <person name="Sharma G."/>
            <person name="Khatri I."/>
            <person name="Kaur C."/>
            <person name="Mayilraj S."/>
            <person name="Subramanian S."/>
        </authorList>
    </citation>
    <scope>NUCLEOTIDE SEQUENCE [LARGE SCALE GENOMIC DNA]</scope>
    <source>
        <strain evidence="2 3">DSM 436</strain>
    </source>
</reference>
<dbReference type="SUPFAM" id="SSF54593">
    <property type="entry name" value="Glyoxalase/Bleomycin resistance protein/Dihydroxybiphenyl dioxygenase"/>
    <property type="match status" value="1"/>
</dbReference>
<dbReference type="InterPro" id="IPR004360">
    <property type="entry name" value="Glyas_Fos-R_dOase_dom"/>
</dbReference>
<dbReference type="RefSeq" id="WP_044244011.1">
    <property type="nucleotide sequence ID" value="NZ_ASRX01000032.1"/>
</dbReference>
<organism evidence="2 3">
    <name type="scientific">Chondromyces apiculatus DSM 436</name>
    <dbReference type="NCBI Taxonomy" id="1192034"/>
    <lineage>
        <taxon>Bacteria</taxon>
        <taxon>Pseudomonadati</taxon>
        <taxon>Myxococcota</taxon>
        <taxon>Polyangia</taxon>
        <taxon>Polyangiales</taxon>
        <taxon>Polyangiaceae</taxon>
        <taxon>Chondromyces</taxon>
    </lineage>
</organism>